<evidence type="ECO:0000256" key="1">
    <source>
        <dbReference type="ARBA" id="ARBA00001206"/>
    </source>
</evidence>
<dbReference type="GO" id="GO:0015937">
    <property type="term" value="P:coenzyme A biosynthetic process"/>
    <property type="evidence" value="ECO:0007669"/>
    <property type="project" value="UniProtKB-UniPathway"/>
</dbReference>
<keyword evidence="8" id="KW-0963">Cytoplasm</keyword>
<dbReference type="SUPFAM" id="SSF53067">
    <property type="entry name" value="Actin-like ATPase domain"/>
    <property type="match status" value="2"/>
</dbReference>
<comment type="pathway">
    <text evidence="5">Cofactor biosynthesis; coenzyme A biosynthesis; CoA from (R)-pantothenate: step 1/5.</text>
</comment>
<proteinExistence type="inferred from homology"/>
<evidence type="ECO:0000256" key="6">
    <source>
        <dbReference type="ARBA" id="ARBA00011738"/>
    </source>
</evidence>
<comment type="subunit">
    <text evidence="6">Homodimer.</text>
</comment>
<organism evidence="17 18">
    <name type="scientific">Aerophobetes bacterium</name>
    <dbReference type="NCBI Taxonomy" id="2030807"/>
    <lineage>
        <taxon>Bacteria</taxon>
        <taxon>Candidatus Aerophobota</taxon>
    </lineage>
</organism>
<evidence type="ECO:0000256" key="12">
    <source>
        <dbReference type="ARBA" id="ARBA00022840"/>
    </source>
</evidence>
<keyword evidence="12" id="KW-0067">ATP-binding</keyword>
<dbReference type="Proteomes" id="UP000316517">
    <property type="component" value="Unassembled WGS sequence"/>
</dbReference>
<dbReference type="AlphaFoldDB" id="A0A523TBY8"/>
<dbReference type="GO" id="GO:0005524">
    <property type="term" value="F:ATP binding"/>
    <property type="evidence" value="ECO:0007669"/>
    <property type="project" value="UniProtKB-KW"/>
</dbReference>
<dbReference type="PANTHER" id="PTHR34265">
    <property type="entry name" value="TYPE III PANTOTHENATE KINASE"/>
    <property type="match status" value="1"/>
</dbReference>
<comment type="cofactor">
    <cofactor evidence="2">
        <name>K(+)</name>
        <dbReference type="ChEBI" id="CHEBI:29103"/>
    </cofactor>
</comment>
<evidence type="ECO:0000256" key="11">
    <source>
        <dbReference type="ARBA" id="ARBA00022777"/>
    </source>
</evidence>
<dbReference type="GO" id="GO:0005737">
    <property type="term" value="C:cytoplasm"/>
    <property type="evidence" value="ECO:0007669"/>
    <property type="project" value="UniProtKB-SubCell"/>
</dbReference>
<dbReference type="GO" id="GO:0004594">
    <property type="term" value="F:pantothenate kinase activity"/>
    <property type="evidence" value="ECO:0007669"/>
    <property type="project" value="UniProtKB-EC"/>
</dbReference>
<dbReference type="CDD" id="cd24015">
    <property type="entry name" value="ASKHA_NBD_PanK-III"/>
    <property type="match status" value="1"/>
</dbReference>
<dbReference type="UniPathway" id="UPA00241">
    <property type="reaction ID" value="UER00352"/>
</dbReference>
<dbReference type="InterPro" id="IPR043129">
    <property type="entry name" value="ATPase_NBD"/>
</dbReference>
<comment type="caution">
    <text evidence="17">The sequence shown here is derived from an EMBL/GenBank/DDBJ whole genome shotgun (WGS) entry which is preliminary data.</text>
</comment>
<comment type="catalytic activity">
    <reaction evidence="1">
        <text>(R)-pantothenate + ATP = (R)-4'-phosphopantothenate + ADP + H(+)</text>
        <dbReference type="Rhea" id="RHEA:16373"/>
        <dbReference type="ChEBI" id="CHEBI:10986"/>
        <dbReference type="ChEBI" id="CHEBI:15378"/>
        <dbReference type="ChEBI" id="CHEBI:29032"/>
        <dbReference type="ChEBI" id="CHEBI:30616"/>
        <dbReference type="ChEBI" id="CHEBI:456216"/>
        <dbReference type="EC" id="2.7.1.33"/>
    </reaction>
</comment>
<dbReference type="NCBIfam" id="NF009855">
    <property type="entry name" value="PRK13321.1"/>
    <property type="match status" value="1"/>
</dbReference>
<dbReference type="HAMAP" id="MF_01274">
    <property type="entry name" value="Pantothen_kinase_3"/>
    <property type="match status" value="1"/>
</dbReference>
<evidence type="ECO:0000256" key="4">
    <source>
        <dbReference type="ARBA" id="ARBA00004496"/>
    </source>
</evidence>
<keyword evidence="9" id="KW-0808">Transferase</keyword>
<evidence type="ECO:0000256" key="9">
    <source>
        <dbReference type="ARBA" id="ARBA00022679"/>
    </source>
</evidence>
<name>A0A523TBY8_UNCAE</name>
<dbReference type="InterPro" id="IPR004619">
    <property type="entry name" value="Type_III_PanK"/>
</dbReference>
<comment type="subcellular location">
    <subcellularLocation>
        <location evidence="4">Cytoplasm</location>
    </subcellularLocation>
</comment>
<evidence type="ECO:0000256" key="13">
    <source>
        <dbReference type="ARBA" id="ARBA00022958"/>
    </source>
</evidence>
<dbReference type="Gene3D" id="3.30.420.40">
    <property type="match status" value="2"/>
</dbReference>
<evidence type="ECO:0000256" key="14">
    <source>
        <dbReference type="ARBA" id="ARBA00022993"/>
    </source>
</evidence>
<keyword evidence="10" id="KW-0547">Nucleotide-binding</keyword>
<keyword evidence="11 17" id="KW-0418">Kinase</keyword>
<dbReference type="Pfam" id="PF03309">
    <property type="entry name" value="Pan_kinase"/>
    <property type="match status" value="1"/>
</dbReference>
<dbReference type="EC" id="2.7.1.33" evidence="7"/>
<evidence type="ECO:0000256" key="5">
    <source>
        <dbReference type="ARBA" id="ARBA00005225"/>
    </source>
</evidence>
<reference evidence="17 18" key="1">
    <citation type="submission" date="2019-03" db="EMBL/GenBank/DDBJ databases">
        <title>Metabolic potential of uncultured bacteria and archaea associated with petroleum seepage in deep-sea sediments.</title>
        <authorList>
            <person name="Dong X."/>
            <person name="Hubert C."/>
        </authorList>
    </citation>
    <scope>NUCLEOTIDE SEQUENCE [LARGE SCALE GENOMIC DNA]</scope>
    <source>
        <strain evidence="17">E44_bin3</strain>
    </source>
</reference>
<feature type="non-terminal residue" evidence="17">
    <location>
        <position position="256"/>
    </location>
</feature>
<protein>
    <recommendedName>
        <fullName evidence="16">Type III pantothenate kinase</fullName>
        <ecNumber evidence="7">2.7.1.33</ecNumber>
    </recommendedName>
</protein>
<evidence type="ECO:0000256" key="7">
    <source>
        <dbReference type="ARBA" id="ARBA00012102"/>
    </source>
</evidence>
<dbReference type="NCBIfam" id="TIGR00671">
    <property type="entry name" value="baf"/>
    <property type="match status" value="1"/>
</dbReference>
<accession>A0A523TBY8</accession>
<evidence type="ECO:0000256" key="8">
    <source>
        <dbReference type="ARBA" id="ARBA00022490"/>
    </source>
</evidence>
<dbReference type="EMBL" id="SOJT01000168">
    <property type="protein sequence ID" value="TET27783.1"/>
    <property type="molecule type" value="Genomic_DNA"/>
</dbReference>
<evidence type="ECO:0000313" key="17">
    <source>
        <dbReference type="EMBL" id="TET27783.1"/>
    </source>
</evidence>
<evidence type="ECO:0000313" key="18">
    <source>
        <dbReference type="Proteomes" id="UP000316517"/>
    </source>
</evidence>
<evidence type="ECO:0000256" key="16">
    <source>
        <dbReference type="ARBA" id="ARBA00040883"/>
    </source>
</evidence>
<comment type="similarity">
    <text evidence="15">Belongs to the type III pantothenate kinase family.</text>
</comment>
<evidence type="ECO:0000256" key="15">
    <source>
        <dbReference type="ARBA" id="ARBA00038036"/>
    </source>
</evidence>
<evidence type="ECO:0000256" key="10">
    <source>
        <dbReference type="ARBA" id="ARBA00022741"/>
    </source>
</evidence>
<dbReference type="PANTHER" id="PTHR34265:SF1">
    <property type="entry name" value="TYPE III PANTOTHENATE KINASE"/>
    <property type="match status" value="1"/>
</dbReference>
<keyword evidence="14" id="KW-0173">Coenzyme A biosynthesis</keyword>
<comment type="cofactor">
    <cofactor evidence="3">
        <name>NH4(+)</name>
        <dbReference type="ChEBI" id="CHEBI:28938"/>
    </cofactor>
</comment>
<keyword evidence="13" id="KW-0630">Potassium</keyword>
<evidence type="ECO:0000256" key="2">
    <source>
        <dbReference type="ARBA" id="ARBA00001958"/>
    </source>
</evidence>
<gene>
    <name evidence="17" type="ORF">E3J68_03750</name>
</gene>
<evidence type="ECO:0000256" key="3">
    <source>
        <dbReference type="ARBA" id="ARBA00001972"/>
    </source>
</evidence>
<sequence length="256" mass="28175">MRKMKLALDIGNTLVKVGLFQKSELVFKGEFATRPRKEIDEWGILLSHWVREYEKIPQIEKAIVSSVVSSTFVPLREAVIKYFGLTPFEVEAEKVGIPILVDNPGEVGADRIANVAACIHLYKLPAIVVDFGTATTFDVISETGQYLGGIIAPGVRSSLEALAEKAEALFAVEFKRPLSVIGKNTKEALISGNFYYSLGGVKEIVREIKKELGKHSSVIATGGLGTLLARDWDEIDQVNPDLTLQGLNLIVERYDK</sequence>